<dbReference type="OrthoDB" id="5947215at2"/>
<name>A0A3E0TQD7_9GAMM</name>
<evidence type="ECO:0000256" key="1">
    <source>
        <dbReference type="SAM" id="SignalP"/>
    </source>
</evidence>
<protein>
    <submittedName>
        <fullName evidence="3">LysM domain-containing protein</fullName>
    </submittedName>
</protein>
<dbReference type="PROSITE" id="PS51257">
    <property type="entry name" value="PROKAR_LIPOPROTEIN"/>
    <property type="match status" value="1"/>
</dbReference>
<evidence type="ECO:0000313" key="4">
    <source>
        <dbReference type="Proteomes" id="UP000256478"/>
    </source>
</evidence>
<dbReference type="InterPro" id="IPR011990">
    <property type="entry name" value="TPR-like_helical_dom_sf"/>
</dbReference>
<dbReference type="Proteomes" id="UP000256478">
    <property type="component" value="Unassembled WGS sequence"/>
</dbReference>
<gene>
    <name evidence="3" type="ORF">DXX93_09050</name>
</gene>
<dbReference type="EMBL" id="QUOU01000001">
    <property type="protein sequence ID" value="REL26708.1"/>
    <property type="molecule type" value="Genomic_DNA"/>
</dbReference>
<dbReference type="RefSeq" id="WP_116007818.1">
    <property type="nucleotide sequence ID" value="NZ_QUOU01000001.1"/>
</dbReference>
<dbReference type="SMART" id="SM00257">
    <property type="entry name" value="LysM"/>
    <property type="match status" value="1"/>
</dbReference>
<comment type="caution">
    <text evidence="3">The sequence shown here is derived from an EMBL/GenBank/DDBJ whole genome shotgun (WGS) entry which is preliminary data.</text>
</comment>
<dbReference type="SUPFAM" id="SSF48452">
    <property type="entry name" value="TPR-like"/>
    <property type="match status" value="1"/>
</dbReference>
<keyword evidence="1" id="KW-0732">Signal</keyword>
<sequence length="380" mass="42232">MNDTKHSVLLILPLLLLSACQLGGQKNVAPSPQVVATNEQPAPKLYTGNSHQDVIAATNALHQGRTADAKIILEYVLNQKPDNYLANKLLKQINTNPVALLGETYFIHQIKSGESLSKLAKQYLNDQYMFFALARYNNIANPGRIKVGDKIKIPGEAPSITEIASSDTTDNLDDEEATSEIEALAETNIAEISEPIVSNDVEIAEQFERQNYHEVLLRATQIELSPFDQDLVKEAALALSKEADEEGAPARGLEILSNIGVLLDDPQSLQPRINELNQHLQAKQTLADIDVSERPANLYESLLTVKRQYPQLATTSKYQMLQSKLSEDYHTQAMLALRQQQLDSAIALWDKVLTLDSKHELAIIHLDRAKSLKQKLQSLE</sequence>
<dbReference type="AlphaFoldDB" id="A0A3E0TQD7"/>
<dbReference type="SUPFAM" id="SSF54106">
    <property type="entry name" value="LysM domain"/>
    <property type="match status" value="1"/>
</dbReference>
<dbReference type="InterPro" id="IPR018392">
    <property type="entry name" value="LysM"/>
</dbReference>
<organism evidence="3 4">
    <name type="scientific">Thalassotalea euphylliae</name>
    <dbReference type="NCBI Taxonomy" id="1655234"/>
    <lineage>
        <taxon>Bacteria</taxon>
        <taxon>Pseudomonadati</taxon>
        <taxon>Pseudomonadota</taxon>
        <taxon>Gammaproteobacteria</taxon>
        <taxon>Alteromonadales</taxon>
        <taxon>Colwelliaceae</taxon>
        <taxon>Thalassotalea</taxon>
    </lineage>
</organism>
<evidence type="ECO:0000313" key="3">
    <source>
        <dbReference type="EMBL" id="REL26708.1"/>
    </source>
</evidence>
<accession>A0A3E0TQD7</accession>
<dbReference type="Gene3D" id="3.10.350.10">
    <property type="entry name" value="LysM domain"/>
    <property type="match status" value="1"/>
</dbReference>
<feature type="chain" id="PRO_5017730342" evidence="1">
    <location>
        <begin position="24"/>
        <end position="380"/>
    </location>
</feature>
<evidence type="ECO:0000259" key="2">
    <source>
        <dbReference type="PROSITE" id="PS51782"/>
    </source>
</evidence>
<feature type="domain" description="LysM" evidence="2">
    <location>
        <begin position="106"/>
        <end position="153"/>
    </location>
</feature>
<reference evidence="3 4" key="1">
    <citation type="submission" date="2018-08" db="EMBL/GenBank/DDBJ databases">
        <title>Thalassotalea euphylliae genome.</title>
        <authorList>
            <person name="Summers S."/>
            <person name="Rice S.A."/>
            <person name="Freckelton M.L."/>
            <person name="Nedved B.T."/>
            <person name="Hadfield M.G."/>
        </authorList>
    </citation>
    <scope>NUCLEOTIDE SEQUENCE [LARGE SCALE GENOMIC DNA]</scope>
    <source>
        <strain evidence="3 4">H1</strain>
    </source>
</reference>
<feature type="signal peptide" evidence="1">
    <location>
        <begin position="1"/>
        <end position="23"/>
    </location>
</feature>
<dbReference type="PROSITE" id="PS51782">
    <property type="entry name" value="LYSM"/>
    <property type="match status" value="1"/>
</dbReference>
<dbReference type="InterPro" id="IPR036779">
    <property type="entry name" value="LysM_dom_sf"/>
</dbReference>
<dbReference type="Pfam" id="PF01476">
    <property type="entry name" value="LysM"/>
    <property type="match status" value="1"/>
</dbReference>
<proteinExistence type="predicted"/>